<feature type="transmembrane region" description="Helical" evidence="7">
    <location>
        <begin position="376"/>
        <end position="398"/>
    </location>
</feature>
<reference evidence="10 11" key="1">
    <citation type="journal article" date="2016" name="Nat. Commun.">
        <title>Thousands of microbial genomes shed light on interconnected biogeochemical processes in an aquifer system.</title>
        <authorList>
            <person name="Anantharaman K."/>
            <person name="Brown C.T."/>
            <person name="Hug L.A."/>
            <person name="Sharon I."/>
            <person name="Castelle C.J."/>
            <person name="Probst A.J."/>
            <person name="Thomas B.C."/>
            <person name="Singh A."/>
            <person name="Wilkins M.J."/>
            <person name="Karaoz U."/>
            <person name="Brodie E.L."/>
            <person name="Williams K.H."/>
            <person name="Hubbard S.S."/>
            <person name="Banfield J.F."/>
        </authorList>
    </citation>
    <scope>NUCLEOTIDE SEQUENCE [LARGE SCALE GENOMIC DNA]</scope>
</reference>
<feature type="transmembrane region" description="Helical" evidence="7">
    <location>
        <begin position="331"/>
        <end position="364"/>
    </location>
</feature>
<evidence type="ECO:0000256" key="7">
    <source>
        <dbReference type="SAM" id="Phobius"/>
    </source>
</evidence>
<keyword evidence="2" id="KW-1003">Cell membrane</keyword>
<keyword evidence="5 7" id="KW-0472">Membrane</keyword>
<gene>
    <name evidence="10" type="ORF">A2934_02700</name>
</gene>
<dbReference type="EMBL" id="MHQO01000072">
    <property type="protein sequence ID" value="OHA04644.1"/>
    <property type="molecule type" value="Genomic_DNA"/>
</dbReference>
<dbReference type="PANTHER" id="PTHR30572:SF4">
    <property type="entry name" value="ABC TRANSPORTER PERMEASE YTRF"/>
    <property type="match status" value="1"/>
</dbReference>
<dbReference type="GO" id="GO:0022857">
    <property type="term" value="F:transmembrane transporter activity"/>
    <property type="evidence" value="ECO:0007669"/>
    <property type="project" value="TreeGrafter"/>
</dbReference>
<evidence type="ECO:0000256" key="4">
    <source>
        <dbReference type="ARBA" id="ARBA00022989"/>
    </source>
</evidence>
<organism evidence="10 11">
    <name type="scientific">Candidatus Sungbacteria bacterium RIFCSPLOWO2_01_FULL_47_10</name>
    <dbReference type="NCBI Taxonomy" id="1802276"/>
    <lineage>
        <taxon>Bacteria</taxon>
        <taxon>Candidatus Sungiibacteriota</taxon>
    </lineage>
</organism>
<dbReference type="InterPro" id="IPR050250">
    <property type="entry name" value="Macrolide_Exporter_MacB"/>
</dbReference>
<feature type="domain" description="MacB-like periplasmic core" evidence="9">
    <location>
        <begin position="21"/>
        <end position="248"/>
    </location>
</feature>
<evidence type="ECO:0000256" key="6">
    <source>
        <dbReference type="ARBA" id="ARBA00038076"/>
    </source>
</evidence>
<dbReference type="PANTHER" id="PTHR30572">
    <property type="entry name" value="MEMBRANE COMPONENT OF TRANSPORTER-RELATED"/>
    <property type="match status" value="1"/>
</dbReference>
<dbReference type="Pfam" id="PF12704">
    <property type="entry name" value="MacB_PCD"/>
    <property type="match status" value="1"/>
</dbReference>
<comment type="caution">
    <text evidence="10">The sequence shown here is derived from an EMBL/GenBank/DDBJ whole genome shotgun (WGS) entry which is preliminary data.</text>
</comment>
<evidence type="ECO:0000256" key="1">
    <source>
        <dbReference type="ARBA" id="ARBA00004651"/>
    </source>
</evidence>
<dbReference type="Pfam" id="PF02687">
    <property type="entry name" value="FtsX"/>
    <property type="match status" value="1"/>
</dbReference>
<keyword evidence="3 7" id="KW-0812">Transmembrane</keyword>
<feature type="transmembrane region" description="Helical" evidence="7">
    <location>
        <begin position="282"/>
        <end position="310"/>
    </location>
</feature>
<dbReference type="GO" id="GO:0005886">
    <property type="term" value="C:plasma membrane"/>
    <property type="evidence" value="ECO:0007669"/>
    <property type="project" value="UniProtKB-SubCell"/>
</dbReference>
<comment type="similarity">
    <text evidence="6">Belongs to the ABC-4 integral membrane protein family.</text>
</comment>
<evidence type="ECO:0008006" key="12">
    <source>
        <dbReference type="Google" id="ProtNLM"/>
    </source>
</evidence>
<evidence type="ECO:0000259" key="8">
    <source>
        <dbReference type="Pfam" id="PF02687"/>
    </source>
</evidence>
<evidence type="ECO:0000313" key="11">
    <source>
        <dbReference type="Proteomes" id="UP000177982"/>
    </source>
</evidence>
<evidence type="ECO:0000259" key="9">
    <source>
        <dbReference type="Pfam" id="PF12704"/>
    </source>
</evidence>
<keyword evidence="4 7" id="KW-1133">Transmembrane helix</keyword>
<evidence type="ECO:0000256" key="2">
    <source>
        <dbReference type="ARBA" id="ARBA00022475"/>
    </source>
</evidence>
<protein>
    <recommendedName>
        <fullName evidence="12">Multidrug ABC transporter substrate-binding protein</fullName>
    </recommendedName>
</protein>
<feature type="transmembrane region" description="Helical" evidence="7">
    <location>
        <begin position="21"/>
        <end position="42"/>
    </location>
</feature>
<evidence type="ECO:0000313" key="10">
    <source>
        <dbReference type="EMBL" id="OHA04644.1"/>
    </source>
</evidence>
<dbReference type="InterPro" id="IPR025857">
    <property type="entry name" value="MacB_PCD"/>
</dbReference>
<dbReference type="InterPro" id="IPR003838">
    <property type="entry name" value="ABC3_permease_C"/>
</dbReference>
<accession>A0A1G2KZH3</accession>
<name>A0A1G2KZH3_9BACT</name>
<proteinExistence type="inferred from homology"/>
<comment type="subcellular location">
    <subcellularLocation>
        <location evidence="1">Cell membrane</location>
        <topology evidence="1">Multi-pass membrane protein</topology>
    </subcellularLocation>
</comment>
<dbReference type="Proteomes" id="UP000177982">
    <property type="component" value="Unassembled WGS sequence"/>
</dbReference>
<evidence type="ECO:0000256" key="5">
    <source>
        <dbReference type="ARBA" id="ARBA00023136"/>
    </source>
</evidence>
<evidence type="ECO:0000256" key="3">
    <source>
        <dbReference type="ARBA" id="ARBA00022692"/>
    </source>
</evidence>
<dbReference type="AlphaFoldDB" id="A0A1G2KZH3"/>
<sequence length="415" mass="44949">MKVLLSVKTTYSALSAHWSRSFLTILGIIIGISALMLISSLGKGAQNLILSQIQTLGSKTIAVVPGREPKGPTDHAVVESFYGNSLKERELASLQKKSNVPKVSDVMPLVFGIETASRDKETFRPMVIGASHLISKIFNLVPQTGTFFTDDDVAGRSSAAIIGIKVKEELFGESDALGEKIKINDRNYRIVGVLPKKGQVLFFNFDEAVIVPYTTAQTYIFGIKYFHRIIVQTETEDDVPFAVRDIEATLRSLHGITDPEDDDFFVGTQAEISETFTTVTDILTVFLAAVSAISLVVGGIGIMNIMLVSVTERTSEVGLRKALGATEKNILFQFLLESFTLTTAGGIAGIIMGTVFSFASATIITSLTDLDWKFAFPMTAALVGIIISGAIGLLFGIYPAWKASRKNPIEALGYE</sequence>
<feature type="domain" description="ABC3 transporter permease C-terminal" evidence="8">
    <location>
        <begin position="289"/>
        <end position="408"/>
    </location>
</feature>